<dbReference type="SUPFAM" id="SSF140860">
    <property type="entry name" value="Pseudo ankyrin repeat-like"/>
    <property type="match status" value="2"/>
</dbReference>
<dbReference type="Proteomes" id="UP001153069">
    <property type="component" value="Unassembled WGS sequence"/>
</dbReference>
<evidence type="ECO:0000313" key="1">
    <source>
        <dbReference type="EMBL" id="CAB9500184.1"/>
    </source>
</evidence>
<gene>
    <name evidence="1" type="ORF">SEMRO_77_G042200.1</name>
</gene>
<dbReference type="PANTHER" id="PTHR46586">
    <property type="entry name" value="ANKYRIN REPEAT-CONTAINING PROTEIN"/>
    <property type="match status" value="1"/>
</dbReference>
<name>A0A9N8DCK1_9STRA</name>
<dbReference type="OrthoDB" id="543798at2759"/>
<dbReference type="EMBL" id="CAICTM010000076">
    <property type="protein sequence ID" value="CAB9500184.1"/>
    <property type="molecule type" value="Genomic_DNA"/>
</dbReference>
<protein>
    <submittedName>
        <fullName evidence="1">Ankyrin repeat protein</fullName>
    </submittedName>
</protein>
<dbReference type="InterPro" id="IPR052050">
    <property type="entry name" value="SecEffector_AnkRepeat"/>
</dbReference>
<evidence type="ECO:0000313" key="2">
    <source>
        <dbReference type="Proteomes" id="UP001153069"/>
    </source>
</evidence>
<dbReference type="InterPro" id="IPR036770">
    <property type="entry name" value="Ankyrin_rpt-contain_sf"/>
</dbReference>
<dbReference type="PANTHER" id="PTHR46586:SF3">
    <property type="entry name" value="ANKYRIN REPEAT-CONTAINING PROTEIN"/>
    <property type="match status" value="1"/>
</dbReference>
<reference evidence="1" key="1">
    <citation type="submission" date="2020-06" db="EMBL/GenBank/DDBJ databases">
        <authorList>
            <consortium name="Plant Systems Biology data submission"/>
        </authorList>
    </citation>
    <scope>NUCLEOTIDE SEQUENCE</scope>
    <source>
        <strain evidence="1">D6</strain>
    </source>
</reference>
<dbReference type="Gene3D" id="1.25.40.20">
    <property type="entry name" value="Ankyrin repeat-containing domain"/>
    <property type="match status" value="1"/>
</dbReference>
<sequence>MHVTDTHYAAAFYNMSAVQFWKDSLIPTSTSTTTISNEVATCGNVPEDPFEWLVARERNSKILRLEAIQRAIAHGGSIAVLKWALQQDYLRTTNPGTMALFALHGHSKACQFLRNKQNCPWNESATANAALNGHLKTLKWLRANNCPWNERTCTNAAKNGHLHVLQYARDNHCPWNEHYLCQTAAGHGQIHILQWLAEQGLVLHLLFDELTCLKAVQHGQLQVVQWLHEQQLWREGNYCFCDEAAGSGHLHVLKWLVDKGLSHCDATTSEFASLSKNWDVLKFLHDLGCHHAGGYLDAARQNGELLE</sequence>
<dbReference type="AlphaFoldDB" id="A0A9N8DCK1"/>
<accession>A0A9N8DCK1</accession>
<proteinExistence type="predicted"/>
<keyword evidence="2" id="KW-1185">Reference proteome</keyword>
<organism evidence="1 2">
    <name type="scientific">Seminavis robusta</name>
    <dbReference type="NCBI Taxonomy" id="568900"/>
    <lineage>
        <taxon>Eukaryota</taxon>
        <taxon>Sar</taxon>
        <taxon>Stramenopiles</taxon>
        <taxon>Ochrophyta</taxon>
        <taxon>Bacillariophyta</taxon>
        <taxon>Bacillariophyceae</taxon>
        <taxon>Bacillariophycidae</taxon>
        <taxon>Naviculales</taxon>
        <taxon>Naviculaceae</taxon>
        <taxon>Seminavis</taxon>
    </lineage>
</organism>
<comment type="caution">
    <text evidence="1">The sequence shown here is derived from an EMBL/GenBank/DDBJ whole genome shotgun (WGS) entry which is preliminary data.</text>
</comment>